<dbReference type="PROSITE" id="PS50011">
    <property type="entry name" value="PROTEIN_KINASE_DOM"/>
    <property type="match status" value="1"/>
</dbReference>
<dbReference type="InterPro" id="IPR045340">
    <property type="entry name" value="DUF6533"/>
</dbReference>
<feature type="transmembrane region" description="Helical" evidence="2">
    <location>
        <begin position="664"/>
        <end position="684"/>
    </location>
</feature>
<dbReference type="Proteomes" id="UP001050691">
    <property type="component" value="Unassembled WGS sequence"/>
</dbReference>
<evidence type="ECO:0000256" key="2">
    <source>
        <dbReference type="SAM" id="Phobius"/>
    </source>
</evidence>
<feature type="transmembrane region" description="Helical" evidence="2">
    <location>
        <begin position="735"/>
        <end position="755"/>
    </location>
</feature>
<feature type="region of interest" description="Disordered" evidence="1">
    <location>
        <begin position="838"/>
        <end position="869"/>
    </location>
</feature>
<keyword evidence="2" id="KW-0812">Transmembrane</keyword>
<feature type="region of interest" description="Disordered" evidence="1">
    <location>
        <begin position="895"/>
        <end position="916"/>
    </location>
</feature>
<dbReference type="AlphaFoldDB" id="A0AAV5ACV0"/>
<dbReference type="EMBL" id="BPWL01000006">
    <property type="protein sequence ID" value="GJJ10958.1"/>
    <property type="molecule type" value="Genomic_DNA"/>
</dbReference>
<evidence type="ECO:0000259" key="3">
    <source>
        <dbReference type="PROSITE" id="PS50011"/>
    </source>
</evidence>
<feature type="transmembrane region" description="Helical" evidence="2">
    <location>
        <begin position="767"/>
        <end position="786"/>
    </location>
</feature>
<sequence>MSPQTGSSVQNSANRVSDETISINWCFLNSERPLFNPRPIHIPTRLYERPSQDCRELFCKALREEYEFIARRASITFWRPVTHLSDMATEEEWQQFLDASRRSRIPWTRPFRIMLDNLEIKYIVHLIVTADALEEREDELDAVPPLHKFDLTLKDARKRLYSKKKAVSPSEGAKPSTFAKMQLDENFYHYCGRPYSREYRVPLTLFDPVFAQFVDDCKTIEFTSKDMDFAFDLKIEMSGFFDSENTRRDRFNEMMKEIYAIELQEDYTIQGTDYNMDVCVSHNGRPILISEVKNEMAGLNSEPTLHASLCYMEAVEVLSEDVSSCHPCFTLILVGPFIGFGGCVLTDHVISQPFSILPLAFHTSDNDAFESLARHLAALKRAVNSLRGTYSQLPAVTPPAPKPVSRIFPYQRTSCILGTDNLIEFSYETERDDGRLIFDGQTAAGVPICIKFVRKYGQEAHELCAKNGFAPKLFGVEKLPGGWMMIIMERMDENWTRLLAFKEERNEKNKALDKDEKAVIETRISSCLELLHGAGMVHGDIRDVNILVKKDDLSQVRIVDFDWADKEGEARYPKFVNVAPDVGRPKEVEAFGIIKADHDNYMVPDLFDNLDVWDPVTPFEFEPQLKILKFELFAKLRLDLGIKMSAAGPPSPAQVDQIISDTQALAYVNVLVLALFVYDTLLTLDDEIQYIWKPRINPGTILYYLARYAGLLNTFLNVFFGFIPFNINDARVCETINSILNICFILGFVGTHGLLTARAYALYYSNMIVSVLLVGLMAGGLIPVLIQTITLSNCDLSPGQQILLSSHNPRLIDVRSIEVIFITVIECIVERKARQNTAAHSLSPSQTGSSTTSREQARIEPESAEHGTVTTFSQSSIQRAVQYIHNELVNEFGERPFDSNMVDPNRPNDVGMDNNPGGRSLMLEVDFGEFRWSNNGGRELFSFSNADVNDPGCNTS</sequence>
<proteinExistence type="predicted"/>
<dbReference type="InterPro" id="IPR000719">
    <property type="entry name" value="Prot_kinase_dom"/>
</dbReference>
<evidence type="ECO:0000256" key="1">
    <source>
        <dbReference type="SAM" id="MobiDB-lite"/>
    </source>
</evidence>
<protein>
    <recommendedName>
        <fullName evidence="3">Protein kinase domain-containing protein</fullName>
    </recommendedName>
</protein>
<dbReference type="Pfam" id="PF20151">
    <property type="entry name" value="DUF6533"/>
    <property type="match status" value="1"/>
</dbReference>
<comment type="caution">
    <text evidence="4">The sequence shown here is derived from an EMBL/GenBank/DDBJ whole genome shotgun (WGS) entry which is preliminary data.</text>
</comment>
<gene>
    <name evidence="4" type="ORF">Clacol_005187</name>
</gene>
<evidence type="ECO:0000313" key="5">
    <source>
        <dbReference type="Proteomes" id="UP001050691"/>
    </source>
</evidence>
<keyword evidence="2" id="KW-0472">Membrane</keyword>
<dbReference type="GO" id="GO:0004672">
    <property type="term" value="F:protein kinase activity"/>
    <property type="evidence" value="ECO:0007669"/>
    <property type="project" value="InterPro"/>
</dbReference>
<name>A0AAV5ACV0_9AGAM</name>
<accession>A0AAV5ACV0</accession>
<reference evidence="4" key="1">
    <citation type="submission" date="2021-10" db="EMBL/GenBank/DDBJ databases">
        <title>De novo Genome Assembly of Clathrus columnatus (Basidiomycota, Fungi) Using Illumina and Nanopore Sequence Data.</title>
        <authorList>
            <person name="Ogiso-Tanaka E."/>
            <person name="Itagaki H."/>
            <person name="Hosoya T."/>
            <person name="Hosaka K."/>
        </authorList>
    </citation>
    <scope>NUCLEOTIDE SEQUENCE</scope>
    <source>
        <strain evidence="4">MO-923</strain>
    </source>
</reference>
<organism evidence="4 5">
    <name type="scientific">Clathrus columnatus</name>
    <dbReference type="NCBI Taxonomy" id="1419009"/>
    <lineage>
        <taxon>Eukaryota</taxon>
        <taxon>Fungi</taxon>
        <taxon>Dikarya</taxon>
        <taxon>Basidiomycota</taxon>
        <taxon>Agaricomycotina</taxon>
        <taxon>Agaricomycetes</taxon>
        <taxon>Phallomycetidae</taxon>
        <taxon>Phallales</taxon>
        <taxon>Clathraceae</taxon>
        <taxon>Clathrus</taxon>
    </lineage>
</organism>
<dbReference type="InterPro" id="IPR011009">
    <property type="entry name" value="Kinase-like_dom_sf"/>
</dbReference>
<dbReference type="Gene3D" id="1.10.510.10">
    <property type="entry name" value="Transferase(Phosphotransferase) domain 1"/>
    <property type="match status" value="1"/>
</dbReference>
<dbReference type="GO" id="GO:0005524">
    <property type="term" value="F:ATP binding"/>
    <property type="evidence" value="ECO:0007669"/>
    <property type="project" value="InterPro"/>
</dbReference>
<feature type="compositionally biased region" description="Basic and acidic residues" evidence="1">
    <location>
        <begin position="855"/>
        <end position="865"/>
    </location>
</feature>
<feature type="domain" description="Protein kinase" evidence="3">
    <location>
        <begin position="411"/>
        <end position="716"/>
    </location>
</feature>
<evidence type="ECO:0000313" key="4">
    <source>
        <dbReference type="EMBL" id="GJJ10958.1"/>
    </source>
</evidence>
<keyword evidence="5" id="KW-1185">Reference proteome</keyword>
<feature type="transmembrane region" description="Helical" evidence="2">
    <location>
        <begin position="705"/>
        <end position="723"/>
    </location>
</feature>
<dbReference type="SUPFAM" id="SSF56112">
    <property type="entry name" value="Protein kinase-like (PK-like)"/>
    <property type="match status" value="1"/>
</dbReference>
<keyword evidence="2" id="KW-1133">Transmembrane helix</keyword>
<feature type="compositionally biased region" description="Polar residues" evidence="1">
    <location>
        <begin position="838"/>
        <end position="854"/>
    </location>
</feature>